<sequence length="88" mass="9847">MSVECAFPSADVKLYYRRLHLIPLLPALIGKPGGAALTPTAAWALDNILSYISSLRLKTVEIHLIRGWLLTSDERRISITEEIQMDVI</sequence>
<proteinExistence type="predicted"/>
<dbReference type="RefSeq" id="XP_040760731.1">
    <property type="nucleotide sequence ID" value="XM_040914647.1"/>
</dbReference>
<name>A0A165CKU9_9APHY</name>
<dbReference type="GeneID" id="63831674"/>
<gene>
    <name evidence="1" type="ORF">LAESUDRAFT_814979</name>
</gene>
<dbReference type="EMBL" id="KV427648">
    <property type="protein sequence ID" value="KZT02991.1"/>
    <property type="molecule type" value="Genomic_DNA"/>
</dbReference>
<dbReference type="AlphaFoldDB" id="A0A165CKU9"/>
<dbReference type="InParanoid" id="A0A165CKU9"/>
<evidence type="ECO:0000313" key="2">
    <source>
        <dbReference type="Proteomes" id="UP000076871"/>
    </source>
</evidence>
<reference evidence="1 2" key="1">
    <citation type="journal article" date="2016" name="Mol. Biol. Evol.">
        <title>Comparative Genomics of Early-Diverging Mushroom-Forming Fungi Provides Insights into the Origins of Lignocellulose Decay Capabilities.</title>
        <authorList>
            <person name="Nagy L.G."/>
            <person name="Riley R."/>
            <person name="Tritt A."/>
            <person name="Adam C."/>
            <person name="Daum C."/>
            <person name="Floudas D."/>
            <person name="Sun H."/>
            <person name="Yadav J.S."/>
            <person name="Pangilinan J."/>
            <person name="Larsson K.H."/>
            <person name="Matsuura K."/>
            <person name="Barry K."/>
            <person name="Labutti K."/>
            <person name="Kuo R."/>
            <person name="Ohm R.A."/>
            <person name="Bhattacharya S.S."/>
            <person name="Shirouzu T."/>
            <person name="Yoshinaga Y."/>
            <person name="Martin F.M."/>
            <person name="Grigoriev I.V."/>
            <person name="Hibbett D.S."/>
        </authorList>
    </citation>
    <scope>NUCLEOTIDE SEQUENCE [LARGE SCALE GENOMIC DNA]</scope>
    <source>
        <strain evidence="1 2">93-53</strain>
    </source>
</reference>
<evidence type="ECO:0000313" key="1">
    <source>
        <dbReference type="EMBL" id="KZT02991.1"/>
    </source>
</evidence>
<keyword evidence="2" id="KW-1185">Reference proteome</keyword>
<dbReference type="Proteomes" id="UP000076871">
    <property type="component" value="Unassembled WGS sequence"/>
</dbReference>
<accession>A0A165CKU9</accession>
<organism evidence="1 2">
    <name type="scientific">Laetiporus sulphureus 93-53</name>
    <dbReference type="NCBI Taxonomy" id="1314785"/>
    <lineage>
        <taxon>Eukaryota</taxon>
        <taxon>Fungi</taxon>
        <taxon>Dikarya</taxon>
        <taxon>Basidiomycota</taxon>
        <taxon>Agaricomycotina</taxon>
        <taxon>Agaricomycetes</taxon>
        <taxon>Polyporales</taxon>
        <taxon>Laetiporus</taxon>
    </lineage>
</organism>
<protein>
    <submittedName>
        <fullName evidence="1">Uncharacterized protein</fullName>
    </submittedName>
</protein>